<dbReference type="EMBL" id="RXIC02000024">
    <property type="protein sequence ID" value="KAB1210111.1"/>
    <property type="molecule type" value="Genomic_DNA"/>
</dbReference>
<dbReference type="AlphaFoldDB" id="A0A6A1VBQ5"/>
<keyword evidence="3" id="KW-1185">Reference proteome</keyword>
<name>A0A6A1VBQ5_9ROSI</name>
<evidence type="ECO:0000256" key="1">
    <source>
        <dbReference type="SAM" id="MobiDB-lite"/>
    </source>
</evidence>
<accession>A0A6A1VBQ5</accession>
<organism evidence="2 3">
    <name type="scientific">Morella rubra</name>
    <name type="common">Chinese bayberry</name>
    <dbReference type="NCBI Taxonomy" id="262757"/>
    <lineage>
        <taxon>Eukaryota</taxon>
        <taxon>Viridiplantae</taxon>
        <taxon>Streptophyta</taxon>
        <taxon>Embryophyta</taxon>
        <taxon>Tracheophyta</taxon>
        <taxon>Spermatophyta</taxon>
        <taxon>Magnoliopsida</taxon>
        <taxon>eudicotyledons</taxon>
        <taxon>Gunneridae</taxon>
        <taxon>Pentapetalae</taxon>
        <taxon>rosids</taxon>
        <taxon>fabids</taxon>
        <taxon>Fagales</taxon>
        <taxon>Myricaceae</taxon>
        <taxon>Morella</taxon>
    </lineage>
</organism>
<evidence type="ECO:0000313" key="3">
    <source>
        <dbReference type="Proteomes" id="UP000516437"/>
    </source>
</evidence>
<feature type="region of interest" description="Disordered" evidence="1">
    <location>
        <begin position="1"/>
        <end position="27"/>
    </location>
</feature>
<evidence type="ECO:0000313" key="2">
    <source>
        <dbReference type="EMBL" id="KAB1210111.1"/>
    </source>
</evidence>
<sequence>MVRKNSARNGSPKTDEEEVTDSRESRKSRVVIGGRVRAECYGSRHERAKACASASEIIRLLGGVGEISSMAATKDEQGGELVSIDEQGEEIGELG</sequence>
<protein>
    <submittedName>
        <fullName evidence="2">Uncharacterized protein</fullName>
    </submittedName>
</protein>
<dbReference type="Proteomes" id="UP000516437">
    <property type="component" value="Chromosome 6"/>
</dbReference>
<comment type="caution">
    <text evidence="2">The sequence shown here is derived from an EMBL/GenBank/DDBJ whole genome shotgun (WGS) entry which is preliminary data.</text>
</comment>
<reference evidence="2 3" key="1">
    <citation type="journal article" date="2019" name="Plant Biotechnol. J.">
        <title>The red bayberry genome and genetic basis of sex determination.</title>
        <authorList>
            <person name="Jia H.M."/>
            <person name="Jia H.J."/>
            <person name="Cai Q.L."/>
            <person name="Wang Y."/>
            <person name="Zhao H.B."/>
            <person name="Yang W.F."/>
            <person name="Wang G.Y."/>
            <person name="Li Y.H."/>
            <person name="Zhan D.L."/>
            <person name="Shen Y.T."/>
            <person name="Niu Q.F."/>
            <person name="Chang L."/>
            <person name="Qiu J."/>
            <person name="Zhao L."/>
            <person name="Xie H.B."/>
            <person name="Fu W.Y."/>
            <person name="Jin J."/>
            <person name="Li X.W."/>
            <person name="Jiao Y."/>
            <person name="Zhou C.C."/>
            <person name="Tu T."/>
            <person name="Chai C.Y."/>
            <person name="Gao J.L."/>
            <person name="Fan L.J."/>
            <person name="van de Weg E."/>
            <person name="Wang J.Y."/>
            <person name="Gao Z.S."/>
        </authorList>
    </citation>
    <scope>NUCLEOTIDE SEQUENCE [LARGE SCALE GENOMIC DNA]</scope>
    <source>
        <tissue evidence="2">Leaves</tissue>
    </source>
</reference>
<gene>
    <name evidence="2" type="ORF">CJ030_MR6G003923</name>
</gene>
<proteinExistence type="predicted"/>